<keyword evidence="3" id="KW-1185">Reference proteome</keyword>
<reference evidence="2 3" key="1">
    <citation type="journal article" date="2018" name="IMA Fungus">
        <title>IMA Genome-F 9: Draft genome sequence of Annulohypoxylon stygium, Aspergillus mulundensis, Berkeleyomyces basicola (syn. Thielaviopsis basicola), Ceratocystis smalleyi, two Cercospora beticola strains, Coleophoma cylindrospora, Fusarium fracticaudum, Phialophora cf. hyalina, and Morchella septimelata.</title>
        <authorList>
            <person name="Wingfield B.D."/>
            <person name="Bills G.F."/>
            <person name="Dong Y."/>
            <person name="Huang W."/>
            <person name="Nel W.J."/>
            <person name="Swalarsk-Parry B.S."/>
            <person name="Vaghefi N."/>
            <person name="Wilken P.M."/>
            <person name="An Z."/>
            <person name="de Beer Z.W."/>
            <person name="De Vos L."/>
            <person name="Chen L."/>
            <person name="Duong T.A."/>
            <person name="Gao Y."/>
            <person name="Hammerbacher A."/>
            <person name="Kikkert J.R."/>
            <person name="Li Y."/>
            <person name="Li H."/>
            <person name="Li K."/>
            <person name="Li Q."/>
            <person name="Liu X."/>
            <person name="Ma X."/>
            <person name="Naidoo K."/>
            <person name="Pethybridge S.J."/>
            <person name="Sun J."/>
            <person name="Steenkamp E.T."/>
            <person name="van der Nest M.A."/>
            <person name="van Wyk S."/>
            <person name="Wingfield M.J."/>
            <person name="Xiong C."/>
            <person name="Yue Q."/>
            <person name="Zhang X."/>
        </authorList>
    </citation>
    <scope>NUCLEOTIDE SEQUENCE [LARGE SCALE GENOMIC DNA]</scope>
    <source>
        <strain evidence="2 3">BP 5553</strain>
    </source>
</reference>
<dbReference type="AlphaFoldDB" id="A0A370TP45"/>
<protein>
    <submittedName>
        <fullName evidence="2">Uncharacterized protein</fullName>
    </submittedName>
</protein>
<dbReference type="RefSeq" id="XP_031869955.1">
    <property type="nucleotide sequence ID" value="XM_032013355.1"/>
</dbReference>
<accession>A0A370TP45</accession>
<evidence type="ECO:0000256" key="1">
    <source>
        <dbReference type="SAM" id="MobiDB-lite"/>
    </source>
</evidence>
<evidence type="ECO:0000313" key="3">
    <source>
        <dbReference type="Proteomes" id="UP000254866"/>
    </source>
</evidence>
<evidence type="ECO:0000313" key="2">
    <source>
        <dbReference type="EMBL" id="RDL37299.1"/>
    </source>
</evidence>
<comment type="caution">
    <text evidence="2">The sequence shown here is derived from an EMBL/GenBank/DDBJ whole genome shotgun (WGS) entry which is preliminary data.</text>
</comment>
<dbReference type="PANTHER" id="PTHR33927">
    <property type="entry name" value="TRANSMEMBRANE PROTEIN"/>
    <property type="match status" value="1"/>
</dbReference>
<organism evidence="2 3">
    <name type="scientific">Venustampulla echinocandica</name>
    <dbReference type="NCBI Taxonomy" id="2656787"/>
    <lineage>
        <taxon>Eukaryota</taxon>
        <taxon>Fungi</taxon>
        <taxon>Dikarya</taxon>
        <taxon>Ascomycota</taxon>
        <taxon>Pezizomycotina</taxon>
        <taxon>Leotiomycetes</taxon>
        <taxon>Helotiales</taxon>
        <taxon>Pleuroascaceae</taxon>
        <taxon>Venustampulla</taxon>
    </lineage>
</organism>
<name>A0A370TP45_9HELO</name>
<dbReference type="GeneID" id="43597581"/>
<dbReference type="InterPro" id="IPR052979">
    <property type="entry name" value="Adenylate-forming_domain"/>
</dbReference>
<dbReference type="PANTHER" id="PTHR33927:SF5">
    <property type="entry name" value="ENZYME, PUTATIVE (AFU_ORTHOLOGUE AFUA_8G01222)-RELATED"/>
    <property type="match status" value="1"/>
</dbReference>
<dbReference type="OrthoDB" id="3142841at2759"/>
<proteinExistence type="predicted"/>
<gene>
    <name evidence="2" type="ORF">BP5553_04732</name>
</gene>
<sequence>MAIQPQSPTTALVPTPAPPIQAQAQAPSSTDIGQVVEKEEQETSPPKEFSILISSAGNWTKFLIESPSSSLYIRYPPAAGFLRISLLFNRIVLVATGSGIGP</sequence>
<feature type="region of interest" description="Disordered" evidence="1">
    <location>
        <begin position="1"/>
        <end position="46"/>
    </location>
</feature>
<dbReference type="Proteomes" id="UP000254866">
    <property type="component" value="Unassembled WGS sequence"/>
</dbReference>
<feature type="compositionally biased region" description="Low complexity" evidence="1">
    <location>
        <begin position="8"/>
        <end position="27"/>
    </location>
</feature>
<dbReference type="EMBL" id="NPIC01000003">
    <property type="protein sequence ID" value="RDL37299.1"/>
    <property type="molecule type" value="Genomic_DNA"/>
</dbReference>